<name>A0ABX0U636_9SPHN</name>
<comment type="caution">
    <text evidence="1">The sequence shown here is derived from an EMBL/GenBank/DDBJ whole genome shotgun (WGS) entry which is preliminary data.</text>
</comment>
<protein>
    <recommendedName>
        <fullName evidence="3">Lipoprotein</fullName>
    </recommendedName>
</protein>
<proteinExistence type="predicted"/>
<dbReference type="RefSeq" id="WP_140046631.1">
    <property type="nucleotide sequence ID" value="NZ_BAAAEV010000001.1"/>
</dbReference>
<evidence type="ECO:0008006" key="3">
    <source>
        <dbReference type="Google" id="ProtNLM"/>
    </source>
</evidence>
<gene>
    <name evidence="1" type="ORF">FHT01_001785</name>
</gene>
<sequence>MIRRAALGCAALLAGCSAEPEPAANAVTIAVPATETPAAPVSPAAPLAPGELPAPELDGAVPATGSWEQAGAVARFGTKARPATFAIRCDPAARSIAFIRPGARGAAIRIVAASGAATYPAINEGGTLVAQTTADDRFVADTLMRADGQLAVQIDTAPPLSIPTDRRVRDVIQGCSGPR</sequence>
<dbReference type="EMBL" id="JAASQP010000001">
    <property type="protein sequence ID" value="NIJ24243.1"/>
    <property type="molecule type" value="Genomic_DNA"/>
</dbReference>
<dbReference type="Proteomes" id="UP000788153">
    <property type="component" value="Unassembled WGS sequence"/>
</dbReference>
<keyword evidence="2" id="KW-1185">Reference proteome</keyword>
<dbReference type="PROSITE" id="PS51257">
    <property type="entry name" value="PROKAR_LIPOPROTEIN"/>
    <property type="match status" value="1"/>
</dbReference>
<evidence type="ECO:0000313" key="1">
    <source>
        <dbReference type="EMBL" id="NIJ24243.1"/>
    </source>
</evidence>
<reference evidence="1 2" key="1">
    <citation type="submission" date="2020-03" db="EMBL/GenBank/DDBJ databases">
        <title>Genomic Encyclopedia of Type Strains, Phase IV (KMG-IV): sequencing the most valuable type-strain genomes for metagenomic binning, comparative biology and taxonomic classification.</title>
        <authorList>
            <person name="Goeker M."/>
        </authorList>
    </citation>
    <scope>NUCLEOTIDE SEQUENCE [LARGE SCALE GENOMIC DNA]</scope>
    <source>
        <strain evidence="1 2">DSM 22753</strain>
    </source>
</reference>
<organism evidence="1 2">
    <name type="scientific">Sphingomonas japonica</name>
    <dbReference type="NCBI Taxonomy" id="511662"/>
    <lineage>
        <taxon>Bacteria</taxon>
        <taxon>Pseudomonadati</taxon>
        <taxon>Pseudomonadota</taxon>
        <taxon>Alphaproteobacteria</taxon>
        <taxon>Sphingomonadales</taxon>
        <taxon>Sphingomonadaceae</taxon>
        <taxon>Sphingomonas</taxon>
    </lineage>
</organism>
<accession>A0ABX0U636</accession>
<evidence type="ECO:0000313" key="2">
    <source>
        <dbReference type="Proteomes" id="UP000788153"/>
    </source>
</evidence>